<accession>C9PSA3</accession>
<dbReference type="PANTHER" id="PTHR36302:SF1">
    <property type="entry name" value="COPPER CHAPERONE PCU(A)C"/>
    <property type="match status" value="1"/>
</dbReference>
<dbReference type="Proteomes" id="UP000005519">
    <property type="component" value="Unassembled WGS sequence"/>
</dbReference>
<evidence type="ECO:0008006" key="3">
    <source>
        <dbReference type="Google" id="ProtNLM"/>
    </source>
</evidence>
<keyword evidence="2" id="KW-1185">Reference proteome</keyword>
<dbReference type="InterPro" id="IPR058248">
    <property type="entry name" value="Lxx211020-like"/>
</dbReference>
<dbReference type="AlphaFoldDB" id="C9PSA3"/>
<evidence type="ECO:0000313" key="1">
    <source>
        <dbReference type="EMBL" id="EEX49522.1"/>
    </source>
</evidence>
<proteinExistence type="predicted"/>
<dbReference type="PANTHER" id="PTHR36302">
    <property type="entry name" value="BLR7088 PROTEIN"/>
    <property type="match status" value="1"/>
</dbReference>
<dbReference type="OrthoDB" id="9796962at2"/>
<dbReference type="EMBL" id="ACZR01000019">
    <property type="protein sequence ID" value="EEX49522.1"/>
    <property type="molecule type" value="Genomic_DNA"/>
</dbReference>
<evidence type="ECO:0000313" key="2">
    <source>
        <dbReference type="Proteomes" id="UP000005519"/>
    </source>
</evidence>
<name>C9PSA3_9PAST</name>
<comment type="caution">
    <text evidence="1">The sequence shown here is derived from an EMBL/GenBank/DDBJ whole genome shotgun (WGS) entry which is preliminary data.</text>
</comment>
<gene>
    <name evidence="1" type="ORF">HMPREF0621_1877</name>
</gene>
<dbReference type="InterPro" id="IPR036182">
    <property type="entry name" value="PCuAC_sf"/>
</dbReference>
<dbReference type="RefSeq" id="WP_005764093.1">
    <property type="nucleotide sequence ID" value="NZ_GG704812.1"/>
</dbReference>
<dbReference type="InterPro" id="IPR007410">
    <property type="entry name" value="LpqE-like"/>
</dbReference>
<reference evidence="1 2" key="1">
    <citation type="submission" date="2009-10" db="EMBL/GenBank/DDBJ databases">
        <authorList>
            <person name="Muzny D."/>
            <person name="Qin X."/>
            <person name="Deng J."/>
            <person name="Jiang H."/>
            <person name="Liu Y."/>
            <person name="Qu J."/>
            <person name="Song X.-Z."/>
            <person name="Zhang L."/>
            <person name="Thornton R."/>
            <person name="Coyle M."/>
            <person name="Francisco L."/>
            <person name="Jackson L."/>
            <person name="Javaid M."/>
            <person name="Korchina V."/>
            <person name="Kovar C."/>
            <person name="Mata R."/>
            <person name="Mathew T."/>
            <person name="Ngo R."/>
            <person name="Nguyen L."/>
            <person name="Nguyen N."/>
            <person name="Okwuonu G."/>
            <person name="Ongeri F."/>
            <person name="Pham C."/>
            <person name="Simmons D."/>
            <person name="Wilczek-Boney K."/>
            <person name="Hale W."/>
            <person name="Jakkamsetti A."/>
            <person name="Pham P."/>
            <person name="Ruth R."/>
            <person name="San Lucas F."/>
            <person name="Warren J."/>
            <person name="Zhang J."/>
            <person name="Zhao Z."/>
            <person name="Zhou C."/>
            <person name="Zhu D."/>
            <person name="Lee S."/>
            <person name="Bess C."/>
            <person name="Blankenburg K."/>
            <person name="Forbes L."/>
            <person name="Fu Q."/>
            <person name="Gubbala S."/>
            <person name="Hirani K."/>
            <person name="Jayaseelan J.C."/>
            <person name="Lara F."/>
            <person name="Munidasa M."/>
            <person name="Palculict T."/>
            <person name="Patil S."/>
            <person name="Pu L.-L."/>
            <person name="Saada N."/>
            <person name="Tang L."/>
            <person name="Weissenberger G."/>
            <person name="Zhu Y."/>
            <person name="Hemphill L."/>
            <person name="Shang Y."/>
            <person name="Youmans B."/>
            <person name="Ayvaz T."/>
            <person name="Ross M."/>
            <person name="Santibanez J."/>
            <person name="Aqrawi P."/>
            <person name="Gross S."/>
            <person name="Joshi V."/>
            <person name="Fowler G."/>
            <person name="Nazareth L."/>
            <person name="Reid J."/>
            <person name="Worley K."/>
            <person name="Petrosino J."/>
            <person name="Highlander S."/>
            <person name="Gibbs R."/>
        </authorList>
    </citation>
    <scope>NUCLEOTIDE SEQUENCE [LARGE SCALE GENOMIC DNA]</scope>
    <source>
        <strain evidence="1 2">ATCC 43325</strain>
    </source>
</reference>
<protein>
    <recommendedName>
        <fullName evidence="3">Copper chaperone PCu(A)C</fullName>
    </recommendedName>
</protein>
<organism evidence="1 2">
    <name type="scientific">Pasteurella dagmatis ATCC 43325</name>
    <dbReference type="NCBI Taxonomy" id="667128"/>
    <lineage>
        <taxon>Bacteria</taxon>
        <taxon>Pseudomonadati</taxon>
        <taxon>Pseudomonadota</taxon>
        <taxon>Gammaproteobacteria</taxon>
        <taxon>Pasteurellales</taxon>
        <taxon>Pasteurellaceae</taxon>
        <taxon>Pasteurella</taxon>
    </lineage>
</organism>
<sequence length="136" mass="15043">MQQLAKMCFILTALLPVTLFAKINVTQALIFNAKVGEPTAIFMNIYNEGEEDVSLATVQSDIGAHLTLHGTQNGRMVELSDINVPAHKMTSLKRGGLHIMVFDVEQDLKAGNTFPLRLLFDNGEVIKVDAKIIQYQ</sequence>
<dbReference type="STRING" id="667128.HMPREF0621_1877"/>
<dbReference type="Pfam" id="PF04314">
    <property type="entry name" value="PCuAC"/>
    <property type="match status" value="1"/>
</dbReference>
<dbReference type="HOGENOM" id="CLU_100939_1_2_6"/>
<dbReference type="Gene3D" id="2.60.40.1890">
    <property type="entry name" value="PCu(A)C copper chaperone"/>
    <property type="match status" value="1"/>
</dbReference>
<dbReference type="SUPFAM" id="SSF110087">
    <property type="entry name" value="DR1885-like metal-binding protein"/>
    <property type="match status" value="1"/>
</dbReference>